<dbReference type="RefSeq" id="WP_005183915.1">
    <property type="nucleotide sequence ID" value="NZ_KB850048.1"/>
</dbReference>
<dbReference type="HOGENOM" id="CLU_1607322_0_0_6"/>
<dbReference type="EMBL" id="APRL01000001">
    <property type="protein sequence ID" value="ENW97473.1"/>
    <property type="molecule type" value="Genomic_DNA"/>
</dbReference>
<sequence>MVGDMSHNHDVKNWAEDLIKEEVRARFLLRPQPLDSEVFPPEVVPATLANLFHFLARNESGRCEEILYPAVQQLFSGYPLAQQKLVENILKMVSGRGIESISSQLLNISDLLDMQARDWIIQQALRIMYYRQWSDEKVRHTLKYLSEALLIDSQQMKAIIDDIQA</sequence>
<dbReference type="eggNOG" id="ENOG5031RG0">
    <property type="taxonomic scope" value="Bacteria"/>
</dbReference>
<dbReference type="AlphaFoldDB" id="N9LMM6"/>
<proteinExistence type="predicted"/>
<reference evidence="1 2" key="1">
    <citation type="submission" date="2013-02" db="EMBL/GenBank/DDBJ databases">
        <title>The Genome Sequence of Acinetobacter sp. ANC 4105.</title>
        <authorList>
            <consortium name="The Broad Institute Genome Sequencing Platform"/>
            <consortium name="The Broad Institute Genome Sequencing Center for Infectious Disease"/>
            <person name="Cerqueira G."/>
            <person name="Feldgarden M."/>
            <person name="Courvalin P."/>
            <person name="Perichon B."/>
            <person name="Grillot-Courvalin C."/>
            <person name="Clermont D."/>
            <person name="Rocha E."/>
            <person name="Yoon E.-J."/>
            <person name="Nemec A."/>
            <person name="Walker B."/>
            <person name="Young S.K."/>
            <person name="Zeng Q."/>
            <person name="Gargeya S."/>
            <person name="Fitzgerald M."/>
            <person name="Haas B."/>
            <person name="Abouelleil A."/>
            <person name="Alvarado L."/>
            <person name="Arachchi H.M."/>
            <person name="Berlin A.M."/>
            <person name="Chapman S.B."/>
            <person name="Dewar J."/>
            <person name="Goldberg J."/>
            <person name="Griggs A."/>
            <person name="Gujja S."/>
            <person name="Hansen M."/>
            <person name="Howarth C."/>
            <person name="Imamovic A."/>
            <person name="Larimer J."/>
            <person name="McCowan C."/>
            <person name="Murphy C."/>
            <person name="Neiman D."/>
            <person name="Pearson M."/>
            <person name="Priest M."/>
            <person name="Roberts A."/>
            <person name="Saif S."/>
            <person name="Shea T."/>
            <person name="Sisk P."/>
            <person name="Sykes S."/>
            <person name="Wortman J."/>
            <person name="Nusbaum C."/>
            <person name="Birren B."/>
        </authorList>
    </citation>
    <scope>NUCLEOTIDE SEQUENCE [LARGE SCALE GENOMIC DNA]</scope>
    <source>
        <strain evidence="1 2">ANC 4105</strain>
    </source>
</reference>
<protein>
    <submittedName>
        <fullName evidence="1">Uncharacterized protein</fullName>
    </submittedName>
</protein>
<evidence type="ECO:0000313" key="2">
    <source>
        <dbReference type="Proteomes" id="UP000013261"/>
    </source>
</evidence>
<comment type="caution">
    <text evidence="1">The sequence shown here is derived from an EMBL/GenBank/DDBJ whole genome shotgun (WGS) entry which is preliminary data.</text>
</comment>
<dbReference type="Proteomes" id="UP000013261">
    <property type="component" value="Unassembled WGS sequence"/>
</dbReference>
<keyword evidence="2" id="KW-1185">Reference proteome</keyword>
<gene>
    <name evidence="1" type="ORF">F904_00314</name>
</gene>
<accession>N9LMM6</accession>
<dbReference type="PATRIC" id="fig|1217703.3.peg.295"/>
<dbReference type="OrthoDB" id="6711924at2"/>
<name>N9LMM6_9GAMM</name>
<organism evidence="1 2">
    <name type="scientific">Acinetobacter dispersus</name>
    <dbReference type="NCBI Taxonomy" id="70348"/>
    <lineage>
        <taxon>Bacteria</taxon>
        <taxon>Pseudomonadati</taxon>
        <taxon>Pseudomonadota</taxon>
        <taxon>Gammaproteobacteria</taxon>
        <taxon>Moraxellales</taxon>
        <taxon>Moraxellaceae</taxon>
        <taxon>Acinetobacter</taxon>
    </lineage>
</organism>
<evidence type="ECO:0000313" key="1">
    <source>
        <dbReference type="EMBL" id="ENW97473.1"/>
    </source>
</evidence>